<protein>
    <recommendedName>
        <fullName evidence="3">T9SS C-terminal target domain-containing protein</fullName>
    </recommendedName>
</protein>
<dbReference type="PANTHER" id="PTHR41339:SF1">
    <property type="entry name" value="SECRETED PROTEIN"/>
    <property type="match status" value="1"/>
</dbReference>
<accession>A0ABS9KQA3</accession>
<reference evidence="1" key="1">
    <citation type="submission" date="2022-01" db="EMBL/GenBank/DDBJ databases">
        <authorList>
            <person name="Jo J.-H."/>
            <person name="Im W.-T."/>
        </authorList>
    </citation>
    <scope>NUCLEOTIDE SEQUENCE</scope>
    <source>
        <strain evidence="1">NA20</strain>
    </source>
</reference>
<dbReference type="PROSITE" id="PS51257">
    <property type="entry name" value="PROKAR_LIPOPROTEIN"/>
    <property type="match status" value="1"/>
</dbReference>
<dbReference type="PANTHER" id="PTHR41339">
    <property type="entry name" value="LIPL48"/>
    <property type="match status" value="1"/>
</dbReference>
<evidence type="ECO:0000313" key="2">
    <source>
        <dbReference type="Proteomes" id="UP001165367"/>
    </source>
</evidence>
<evidence type="ECO:0008006" key="3">
    <source>
        <dbReference type="Google" id="ProtNLM"/>
    </source>
</evidence>
<evidence type="ECO:0000313" key="1">
    <source>
        <dbReference type="EMBL" id="MCG2614508.1"/>
    </source>
</evidence>
<dbReference type="EMBL" id="JAKLTR010000005">
    <property type="protein sequence ID" value="MCG2614508.1"/>
    <property type="molecule type" value="Genomic_DNA"/>
</dbReference>
<gene>
    <name evidence="1" type="ORF">LZZ85_09460</name>
</gene>
<sequence length="490" mass="51981">MKKYIFCLTAISALAISSCRKIEADGEKEVIVITQPGSGGGNTGQTITISGRINADTILRKENTYILKGLVYVVGDHTMTIEAGTTVKGSYSGSDVAALVITRGSKIVANGTQEAPIVFTSSSPTPQSGDWGGIVLCGKASINTTFSGTGGGPGILEVEGGVNNSFGDGLAGGGATPNDDDSSGVLKYVRIEYAGYAFQPDKEINSLTMAAVGRKTVIDHVQVTYAKDDAFEWFGGTVNCKYLIAYKTQDDDFDSDNGFSGSVQFGLIVRDSAIADISKSESFESDNNASGTDATPQTRAVFSNVTAFGPTAALNNIGNSNYLGAAVQIRRNSSISIFNSAFVGWPIGIQLNASQGNTDFNATAGRLQLAGIIIAGATKKPLEFVPFATPTANSFANEAAFTTWFNDASRKNRILTTVDEVRYTRPFDYLNPDWQPFANSGSPTLITGTNTYFNDPIIVARPFIQKVDFLGGIGPSGEFANWHKGWSRFN</sequence>
<proteinExistence type="predicted"/>
<dbReference type="RefSeq" id="WP_237870988.1">
    <property type="nucleotide sequence ID" value="NZ_JAKLTR010000005.1"/>
</dbReference>
<comment type="caution">
    <text evidence="1">The sequence shown here is derived from an EMBL/GenBank/DDBJ whole genome shotgun (WGS) entry which is preliminary data.</text>
</comment>
<keyword evidence="2" id="KW-1185">Reference proteome</keyword>
<dbReference type="Proteomes" id="UP001165367">
    <property type="component" value="Unassembled WGS sequence"/>
</dbReference>
<name>A0ABS9KQA3_9BACT</name>
<organism evidence="1 2">
    <name type="scientific">Terrimonas ginsenosidimutans</name>
    <dbReference type="NCBI Taxonomy" id="2908004"/>
    <lineage>
        <taxon>Bacteria</taxon>
        <taxon>Pseudomonadati</taxon>
        <taxon>Bacteroidota</taxon>
        <taxon>Chitinophagia</taxon>
        <taxon>Chitinophagales</taxon>
        <taxon>Chitinophagaceae</taxon>
        <taxon>Terrimonas</taxon>
    </lineage>
</organism>